<reference evidence="3" key="1">
    <citation type="journal article" date="2019" name="Int. J. Syst. Evol. Microbiol.">
        <title>The Global Catalogue of Microorganisms (GCM) 10K type strain sequencing project: providing services to taxonomists for standard genome sequencing and annotation.</title>
        <authorList>
            <consortium name="The Broad Institute Genomics Platform"/>
            <consortium name="The Broad Institute Genome Sequencing Center for Infectious Disease"/>
            <person name="Wu L."/>
            <person name="Ma J."/>
        </authorList>
    </citation>
    <scope>NUCLEOTIDE SEQUENCE [LARGE SCALE GENOMIC DNA]</scope>
    <source>
        <strain evidence="3">JCM 17917</strain>
    </source>
</reference>
<accession>A0ABP8G2V1</accession>
<dbReference type="EMBL" id="BAABGX010000003">
    <property type="protein sequence ID" value="GAA4316177.1"/>
    <property type="molecule type" value="Genomic_DNA"/>
</dbReference>
<keyword evidence="1" id="KW-0812">Transmembrane</keyword>
<evidence type="ECO:0000256" key="1">
    <source>
        <dbReference type="SAM" id="Phobius"/>
    </source>
</evidence>
<dbReference type="RefSeq" id="WP_345169676.1">
    <property type="nucleotide sequence ID" value="NZ_BAABGX010000003.1"/>
</dbReference>
<feature type="transmembrane region" description="Helical" evidence="1">
    <location>
        <begin position="12"/>
        <end position="34"/>
    </location>
</feature>
<keyword evidence="1" id="KW-0472">Membrane</keyword>
<dbReference type="PANTHER" id="PTHR37692">
    <property type="entry name" value="HYPOTHETICAL MEMBRANE SPANNING PROTEIN"/>
    <property type="match status" value="1"/>
</dbReference>
<dbReference type="Proteomes" id="UP001501844">
    <property type="component" value="Unassembled WGS sequence"/>
</dbReference>
<feature type="transmembrane region" description="Helical" evidence="1">
    <location>
        <begin position="161"/>
        <end position="180"/>
    </location>
</feature>
<comment type="caution">
    <text evidence="2">The sequence shown here is derived from an EMBL/GenBank/DDBJ whole genome shotgun (WGS) entry which is preliminary data.</text>
</comment>
<feature type="transmembrane region" description="Helical" evidence="1">
    <location>
        <begin position="46"/>
        <end position="68"/>
    </location>
</feature>
<dbReference type="InterPro" id="IPR007352">
    <property type="entry name" value="DUF420"/>
</dbReference>
<feature type="transmembrane region" description="Helical" evidence="1">
    <location>
        <begin position="80"/>
        <end position="99"/>
    </location>
</feature>
<evidence type="ECO:0000313" key="3">
    <source>
        <dbReference type="Proteomes" id="UP001501844"/>
    </source>
</evidence>
<keyword evidence="1" id="KW-1133">Transmembrane helix</keyword>
<feature type="transmembrane region" description="Helical" evidence="1">
    <location>
        <begin position="119"/>
        <end position="141"/>
    </location>
</feature>
<organism evidence="2 3">
    <name type="scientific">Nibribacter koreensis</name>
    <dbReference type="NCBI Taxonomy" id="1084519"/>
    <lineage>
        <taxon>Bacteria</taxon>
        <taxon>Pseudomonadati</taxon>
        <taxon>Bacteroidota</taxon>
        <taxon>Cytophagia</taxon>
        <taxon>Cytophagales</taxon>
        <taxon>Hymenobacteraceae</taxon>
        <taxon>Nibribacter</taxon>
    </lineage>
</organism>
<keyword evidence="3" id="KW-1185">Reference proteome</keyword>
<dbReference type="PANTHER" id="PTHR37692:SF1">
    <property type="entry name" value="DUF420 DOMAIN-CONTAINING PROTEIN"/>
    <property type="match status" value="1"/>
</dbReference>
<evidence type="ECO:0000313" key="2">
    <source>
        <dbReference type="EMBL" id="GAA4316177.1"/>
    </source>
</evidence>
<dbReference type="Pfam" id="PF04238">
    <property type="entry name" value="DUF420"/>
    <property type="match status" value="1"/>
</dbReference>
<name>A0ABP8G2V1_9BACT</name>
<gene>
    <name evidence="2" type="ORF">GCM10023183_37290</name>
</gene>
<sequence>MENTSLAKNDTKYLILIAILSIVVPVLVSVLLFVPQTGKLGDIDLYFLPKLHAVINSLTAIALVVGYYFIKKGNRRNHRFAMTTAFVLSIMFLVSYVLYHYQVAPTSFGGDGTAKSIYYFILLTHIVLAAVIVPLVLLSVYFAISKQYQKHKKVSRWTFPLWLYVSITGVLVYIMIAPYYPQ</sequence>
<proteinExistence type="predicted"/>
<protein>
    <submittedName>
        <fullName evidence="2">DUF420 domain-containing protein</fullName>
    </submittedName>
</protein>